<accession>A0AA88HRB4</accession>
<dbReference type="PANTHER" id="PTHR24075">
    <property type="entry name" value="SEC63 DOMAIN-CONTAINING"/>
    <property type="match status" value="1"/>
</dbReference>
<dbReference type="GO" id="GO:0003723">
    <property type="term" value="F:RNA binding"/>
    <property type="evidence" value="ECO:0007669"/>
    <property type="project" value="TreeGrafter"/>
</dbReference>
<dbReference type="PANTHER" id="PTHR24075:SF0">
    <property type="entry name" value="TRANSLOCATION PROTEIN SEC63 HOMOLOG"/>
    <property type="match status" value="1"/>
</dbReference>
<sequence>MISLGNIGQQFKENEHLMNQNNPECNERFKKIVRDQATMTRLGNIDQQFKGKYDAQLMMLAHTGQISKMPHLFSLENTMKLCPLIVEALWDQKNPLLQLPHIDEDILKYVNSKYHVKTLEQCVRLNEVLGNMSLVNIQTNVEVIDDEETNVIIVGALVTASVFLSRKSFSSLLNVEGNSMITIVLLNEPKVMKEEVKEIEDDIRNLDASISQDEDYENKEGAKDDEDWDKFQNPFNNRQKVLERNSRSSHSTILTAPFQVTNLVDKKEIMMAFTAPVTPELNKLTLCVWSDSYLGLDQFKDFTLDVKRAPEQPENHPQYDFSSDKDEKREAPEFEYATDTDDTAVIDDSNDSFTEDAEN</sequence>
<feature type="region of interest" description="Disordered" evidence="1">
    <location>
        <begin position="210"/>
        <end position="230"/>
    </location>
</feature>
<dbReference type="InterPro" id="IPR035892">
    <property type="entry name" value="C2_domain_sf"/>
</dbReference>
<dbReference type="SUPFAM" id="SSF81296">
    <property type="entry name" value="E set domains"/>
    <property type="match status" value="1"/>
</dbReference>
<dbReference type="GO" id="GO:0008320">
    <property type="term" value="F:protein transmembrane transporter activity"/>
    <property type="evidence" value="ECO:0007669"/>
    <property type="project" value="TreeGrafter"/>
</dbReference>
<dbReference type="GO" id="GO:0006620">
    <property type="term" value="P:post-translational protein targeting to endoplasmic reticulum membrane"/>
    <property type="evidence" value="ECO:0007669"/>
    <property type="project" value="TreeGrafter"/>
</dbReference>
<keyword evidence="3" id="KW-1185">Reference proteome</keyword>
<proteinExistence type="predicted"/>
<dbReference type="AlphaFoldDB" id="A0AA88HRB4"/>
<dbReference type="GO" id="GO:0031207">
    <property type="term" value="C:Sec62/Sec63 complex"/>
    <property type="evidence" value="ECO:0007669"/>
    <property type="project" value="TreeGrafter"/>
</dbReference>
<organism evidence="2 3">
    <name type="scientific">Artemia franciscana</name>
    <name type="common">Brine shrimp</name>
    <name type="synonym">Artemia sanfranciscana</name>
    <dbReference type="NCBI Taxonomy" id="6661"/>
    <lineage>
        <taxon>Eukaryota</taxon>
        <taxon>Metazoa</taxon>
        <taxon>Ecdysozoa</taxon>
        <taxon>Arthropoda</taxon>
        <taxon>Crustacea</taxon>
        <taxon>Branchiopoda</taxon>
        <taxon>Anostraca</taxon>
        <taxon>Artemiidae</taxon>
        <taxon>Artemia</taxon>
    </lineage>
</organism>
<feature type="compositionally biased region" description="Basic and acidic residues" evidence="1">
    <location>
        <begin position="322"/>
        <end position="332"/>
    </location>
</feature>
<dbReference type="Gene3D" id="2.60.40.150">
    <property type="entry name" value="C2 domain"/>
    <property type="match status" value="1"/>
</dbReference>
<dbReference type="SUPFAM" id="SSF158702">
    <property type="entry name" value="Sec63 N-terminal domain-like"/>
    <property type="match status" value="1"/>
</dbReference>
<dbReference type="InterPro" id="IPR014756">
    <property type="entry name" value="Ig_E-set"/>
</dbReference>
<reference evidence="2" key="1">
    <citation type="submission" date="2023-07" db="EMBL/GenBank/DDBJ databases">
        <title>Chromosome-level genome assembly of Artemia franciscana.</title>
        <authorList>
            <person name="Jo E."/>
        </authorList>
    </citation>
    <scope>NUCLEOTIDE SEQUENCE</scope>
    <source>
        <tissue evidence="2">Whole body</tissue>
    </source>
</reference>
<feature type="region of interest" description="Disordered" evidence="1">
    <location>
        <begin position="309"/>
        <end position="359"/>
    </location>
</feature>
<comment type="caution">
    <text evidence="2">The sequence shown here is derived from an EMBL/GenBank/DDBJ whole genome shotgun (WGS) entry which is preliminary data.</text>
</comment>
<evidence type="ECO:0000313" key="3">
    <source>
        <dbReference type="Proteomes" id="UP001187531"/>
    </source>
</evidence>
<dbReference type="GO" id="GO:0006614">
    <property type="term" value="P:SRP-dependent cotranslational protein targeting to membrane"/>
    <property type="evidence" value="ECO:0007669"/>
    <property type="project" value="TreeGrafter"/>
</dbReference>
<dbReference type="EMBL" id="JAVRJZ010000017">
    <property type="protein sequence ID" value="KAK2710132.1"/>
    <property type="molecule type" value="Genomic_DNA"/>
</dbReference>
<protein>
    <submittedName>
        <fullName evidence="2">Uncharacterized protein</fullName>
    </submittedName>
</protein>
<evidence type="ECO:0000256" key="1">
    <source>
        <dbReference type="SAM" id="MobiDB-lite"/>
    </source>
</evidence>
<gene>
    <name evidence="2" type="ORF">QYM36_013716</name>
</gene>
<dbReference type="Proteomes" id="UP001187531">
    <property type="component" value="Unassembled WGS sequence"/>
</dbReference>
<evidence type="ECO:0000313" key="2">
    <source>
        <dbReference type="EMBL" id="KAK2710132.1"/>
    </source>
</evidence>
<name>A0AA88HRB4_ARTSF</name>
<feature type="compositionally biased region" description="Acidic residues" evidence="1">
    <location>
        <begin position="336"/>
        <end position="359"/>
    </location>
</feature>
<feature type="compositionally biased region" description="Acidic residues" evidence="1">
    <location>
        <begin position="212"/>
        <end position="228"/>
    </location>
</feature>